<dbReference type="InterPro" id="IPR011009">
    <property type="entry name" value="Kinase-like_dom_sf"/>
</dbReference>
<dbReference type="Gene3D" id="1.10.510.10">
    <property type="entry name" value="Transferase(Phosphotransferase) domain 1"/>
    <property type="match status" value="1"/>
</dbReference>
<evidence type="ECO:0000313" key="2">
    <source>
        <dbReference type="EMBL" id="SEP46064.1"/>
    </source>
</evidence>
<name>A0A1H8Y189_9PSEU</name>
<proteinExistence type="inferred from homology"/>
<dbReference type="EMBL" id="FOEF01000010">
    <property type="protein sequence ID" value="SEP46064.1"/>
    <property type="molecule type" value="Genomic_DNA"/>
</dbReference>
<dbReference type="STRING" id="394193.SAMN04489732_110172"/>
<dbReference type="RefSeq" id="WP_091619510.1">
    <property type="nucleotide sequence ID" value="NZ_FOEF01000010.1"/>
</dbReference>
<dbReference type="Pfam" id="PF03881">
    <property type="entry name" value="Fructosamin_kin"/>
    <property type="match status" value="1"/>
</dbReference>
<dbReference type="PIRSF" id="PIRSF006221">
    <property type="entry name" value="Ketosamine-3-kinase"/>
    <property type="match status" value="1"/>
</dbReference>
<dbReference type="PANTHER" id="PTHR12149">
    <property type="entry name" value="FRUCTOSAMINE 3 KINASE-RELATED PROTEIN"/>
    <property type="match status" value="1"/>
</dbReference>
<comment type="similarity">
    <text evidence="1">Belongs to the fructosamine kinase family.</text>
</comment>
<reference evidence="2 3" key="1">
    <citation type="submission" date="2016-10" db="EMBL/GenBank/DDBJ databases">
        <authorList>
            <person name="de Groot N.N."/>
        </authorList>
    </citation>
    <scope>NUCLEOTIDE SEQUENCE [LARGE SCALE GENOMIC DNA]</scope>
    <source>
        <strain evidence="2 3">DSM 44993</strain>
    </source>
</reference>
<dbReference type="Proteomes" id="UP000198582">
    <property type="component" value="Unassembled WGS sequence"/>
</dbReference>
<sequence length="280" mass="30304">MDAAAAAVSRLTGRPVTATRRLSGALTEAVLDGDVVVVKRGHAPGATAAEAAGLRWLAEPAVVPIPAVHGYDEHWLVLDRIDTERADERTAERLGRDLAALHAAGAPAFGSPPPDAPPGAWIGLAPMENTPAPDWPEWYAEHRVRPYVRLARDRGTLTAGEAGAFDRVCDRLPELSGPPEPPSRLHGDLWHGNVLWARDGAYLIDPAAHGGHRETDLAMLRLFDCPGLDRILGAYTETAPLSPGWRERIELHQLFPLLVHTVLFGRLYATEALAIARSWS</sequence>
<dbReference type="Gene3D" id="1.20.1270.240">
    <property type="match status" value="1"/>
</dbReference>
<dbReference type="AlphaFoldDB" id="A0A1H8Y189"/>
<keyword evidence="3" id="KW-1185">Reference proteome</keyword>
<gene>
    <name evidence="2" type="ORF">SAMN04489732_110172</name>
</gene>
<accession>A0A1H8Y189</accession>
<keyword evidence="1" id="KW-0808">Transferase</keyword>
<dbReference type="SUPFAM" id="SSF56112">
    <property type="entry name" value="Protein kinase-like (PK-like)"/>
    <property type="match status" value="1"/>
</dbReference>
<organism evidence="2 3">
    <name type="scientific">Amycolatopsis saalfeldensis</name>
    <dbReference type="NCBI Taxonomy" id="394193"/>
    <lineage>
        <taxon>Bacteria</taxon>
        <taxon>Bacillati</taxon>
        <taxon>Actinomycetota</taxon>
        <taxon>Actinomycetes</taxon>
        <taxon>Pseudonocardiales</taxon>
        <taxon>Pseudonocardiaceae</taxon>
        <taxon>Amycolatopsis</taxon>
    </lineage>
</organism>
<dbReference type="PANTHER" id="PTHR12149:SF8">
    <property type="entry name" value="PROTEIN-RIBULOSAMINE 3-KINASE"/>
    <property type="match status" value="1"/>
</dbReference>
<protein>
    <submittedName>
        <fullName evidence="2">Fructosamine-3-kinase</fullName>
    </submittedName>
</protein>
<evidence type="ECO:0000313" key="3">
    <source>
        <dbReference type="Proteomes" id="UP000198582"/>
    </source>
</evidence>
<dbReference type="OrthoDB" id="5291879at2"/>
<evidence type="ECO:0000256" key="1">
    <source>
        <dbReference type="PIRNR" id="PIRNR006221"/>
    </source>
</evidence>
<keyword evidence="1 2" id="KW-0418">Kinase</keyword>
<dbReference type="InterPro" id="IPR016477">
    <property type="entry name" value="Fructo-/Ketosamine-3-kinase"/>
</dbReference>
<dbReference type="GO" id="GO:0016301">
    <property type="term" value="F:kinase activity"/>
    <property type="evidence" value="ECO:0007669"/>
    <property type="project" value="UniProtKB-UniRule"/>
</dbReference>
<dbReference type="Gene3D" id="3.30.200.20">
    <property type="entry name" value="Phosphorylase Kinase, domain 1"/>
    <property type="match status" value="1"/>
</dbReference>